<name>A0A1H8QEB1_9BACI</name>
<dbReference type="PANTHER" id="PTHR31084:SF0">
    <property type="entry name" value="ALPHA-L-FUCOSIDASE 2"/>
    <property type="match status" value="1"/>
</dbReference>
<keyword evidence="3" id="KW-0378">Hydrolase</keyword>
<evidence type="ECO:0000313" key="3">
    <source>
        <dbReference type="EMBL" id="SEO52579.1"/>
    </source>
</evidence>
<dbReference type="Pfam" id="PF22124">
    <property type="entry name" value="Glyco_hydro_95_cat"/>
    <property type="match status" value="1"/>
</dbReference>
<organism evidence="3 4">
    <name type="scientific">Amphibacillus marinus</name>
    <dbReference type="NCBI Taxonomy" id="872970"/>
    <lineage>
        <taxon>Bacteria</taxon>
        <taxon>Bacillati</taxon>
        <taxon>Bacillota</taxon>
        <taxon>Bacilli</taxon>
        <taxon>Bacillales</taxon>
        <taxon>Bacillaceae</taxon>
        <taxon>Amphibacillus</taxon>
    </lineage>
</organism>
<accession>A0A1H8QEB1</accession>
<dbReference type="PANTHER" id="PTHR31084">
    <property type="entry name" value="ALPHA-L-FUCOSIDASE 2"/>
    <property type="match status" value="1"/>
</dbReference>
<proteinExistence type="predicted"/>
<dbReference type="GO" id="GO:0004560">
    <property type="term" value="F:alpha-L-fucosidase activity"/>
    <property type="evidence" value="ECO:0007669"/>
    <property type="project" value="TreeGrafter"/>
</dbReference>
<dbReference type="InterPro" id="IPR012341">
    <property type="entry name" value="6hp_glycosidase-like_sf"/>
</dbReference>
<reference evidence="3 4" key="1">
    <citation type="submission" date="2016-10" db="EMBL/GenBank/DDBJ databases">
        <authorList>
            <person name="de Groot N.N."/>
        </authorList>
    </citation>
    <scope>NUCLEOTIDE SEQUENCE [LARGE SCALE GENOMIC DNA]</scope>
    <source>
        <strain evidence="3 4">CGMCC 1.10434</strain>
    </source>
</reference>
<evidence type="ECO:0000259" key="1">
    <source>
        <dbReference type="Pfam" id="PF14498"/>
    </source>
</evidence>
<feature type="domain" description="Glycosyl hydrolase family 95 catalytic" evidence="2">
    <location>
        <begin position="261"/>
        <end position="664"/>
    </location>
</feature>
<protein>
    <submittedName>
        <fullName evidence="3">Glycosyl hydrolase family 65, N-terminal domain</fullName>
    </submittedName>
</protein>
<dbReference type="Gene3D" id="1.50.10.10">
    <property type="match status" value="1"/>
</dbReference>
<dbReference type="SUPFAM" id="SSF48208">
    <property type="entry name" value="Six-hairpin glycosidases"/>
    <property type="match status" value="1"/>
</dbReference>
<dbReference type="STRING" id="872970.SAMN04488134_108140"/>
<dbReference type="AlphaFoldDB" id="A0A1H8QEB1"/>
<sequence length="759" mass="86419">MMTTLKLNKPAKGIWHDQPAAKWEEGFVAGNGKQGLIVLGDPCNEVLIGNHAKLFLPMGNQFSVPQVKDHLPELREIINQKGYQAALEFHYQKAEENGYPGLTMSDPYHPAFHLSIKTGINHFTSYRRSLNYQTGEITTQFIGDGQRYQSQCFVSRADDIMVYHIKNADGLLDLMLAPEVYQVDQLDGHLTVNQDGVFQLNYAYTQAHGGYSVTAQVLAPDYAIESLAGAIRVTEVSECTIVLKITPELDQKKFIIKQSSYAYWFARHRDIHQELFDRVRLSLTSDIERGKPFATLLSEAQAQETLSPVFIEKMYDAGRYMYLSCSGDATPNLQGIWSGTFHPAWSGDYTFDTNVQLSIAAALTGDLAEGLKGLFSLIKELLPGFKENAWNYYGCRGIMAAIHSSNRGQHLHWNVEWPLHFWTCGAGWLAHWYYQYYRFTGDLDFLKEEAVPFLEEIALFYQDFLTEDLDGYYRFSPSYSAENGCGDNATQDIAVAKEVLTNLIASYRILGVDTANIELYQKMLTKLPPYQINKDGALKEWLTPEKGENYNHRHFSHLYPIFQSREFTKESEPELFKAAETAFEKRLEAWLLNDDGDTTSTHGRMHTALCATQFHMPELIKEVIMLVIKNNCFFPSLMMSHYNNLEVFNVDGNGAFPQIVHEFLCDYHHDTLYLLQALPTDLSSGQLRGLKLADQLEVRLLTWDLAERKLSINIIAHDHDRELSVKLPLFKEACINDRPVASQTLQLVKNQVNQVEITL</sequence>
<dbReference type="GO" id="GO:0005975">
    <property type="term" value="P:carbohydrate metabolic process"/>
    <property type="evidence" value="ECO:0007669"/>
    <property type="project" value="InterPro"/>
</dbReference>
<dbReference type="EMBL" id="FODJ01000008">
    <property type="protein sequence ID" value="SEO52579.1"/>
    <property type="molecule type" value="Genomic_DNA"/>
</dbReference>
<dbReference type="Pfam" id="PF14498">
    <property type="entry name" value="Glyco_hyd_65N_2"/>
    <property type="match status" value="1"/>
</dbReference>
<dbReference type="InterPro" id="IPR027414">
    <property type="entry name" value="GH95_N_dom"/>
</dbReference>
<dbReference type="Proteomes" id="UP000199300">
    <property type="component" value="Unassembled WGS sequence"/>
</dbReference>
<evidence type="ECO:0000313" key="4">
    <source>
        <dbReference type="Proteomes" id="UP000199300"/>
    </source>
</evidence>
<dbReference type="InterPro" id="IPR008928">
    <property type="entry name" value="6-hairpin_glycosidase_sf"/>
</dbReference>
<dbReference type="InterPro" id="IPR054363">
    <property type="entry name" value="GH95_cat"/>
</dbReference>
<keyword evidence="4" id="KW-1185">Reference proteome</keyword>
<dbReference type="RefSeq" id="WP_245751649.1">
    <property type="nucleotide sequence ID" value="NZ_FODJ01000008.1"/>
</dbReference>
<evidence type="ECO:0000259" key="2">
    <source>
        <dbReference type="Pfam" id="PF22124"/>
    </source>
</evidence>
<feature type="domain" description="Glycosyl hydrolase family 95 N-terminal" evidence="1">
    <location>
        <begin position="14"/>
        <end position="246"/>
    </location>
</feature>
<gene>
    <name evidence="3" type="ORF">SAMN04488134_108140</name>
</gene>